<evidence type="ECO:0000313" key="2">
    <source>
        <dbReference type="Proteomes" id="UP000250043"/>
    </source>
</evidence>
<accession>A0A8E2AZR6</accession>
<evidence type="ECO:0000313" key="1">
    <source>
        <dbReference type="EMBL" id="OCH88485.1"/>
    </source>
</evidence>
<organism evidence="1 2">
    <name type="scientific">Obba rivulosa</name>
    <dbReference type="NCBI Taxonomy" id="1052685"/>
    <lineage>
        <taxon>Eukaryota</taxon>
        <taxon>Fungi</taxon>
        <taxon>Dikarya</taxon>
        <taxon>Basidiomycota</taxon>
        <taxon>Agaricomycotina</taxon>
        <taxon>Agaricomycetes</taxon>
        <taxon>Polyporales</taxon>
        <taxon>Gelatoporiaceae</taxon>
        <taxon>Obba</taxon>
    </lineage>
</organism>
<dbReference type="Proteomes" id="UP000250043">
    <property type="component" value="Unassembled WGS sequence"/>
</dbReference>
<keyword evidence="2" id="KW-1185">Reference proteome</keyword>
<dbReference type="AlphaFoldDB" id="A0A8E2AZR6"/>
<reference evidence="1 2" key="1">
    <citation type="submission" date="2016-07" db="EMBL/GenBank/DDBJ databases">
        <title>Draft genome of the white-rot fungus Obba rivulosa 3A-2.</title>
        <authorList>
            <consortium name="DOE Joint Genome Institute"/>
            <person name="Miettinen O."/>
            <person name="Riley R."/>
            <person name="Acob R."/>
            <person name="Barry K."/>
            <person name="Cullen D."/>
            <person name="De Vries R."/>
            <person name="Hainaut M."/>
            <person name="Hatakka A."/>
            <person name="Henrissat B."/>
            <person name="Hilden K."/>
            <person name="Kuo R."/>
            <person name="Labutti K."/>
            <person name="Lipzen A."/>
            <person name="Makela M.R."/>
            <person name="Sandor L."/>
            <person name="Spatafora J.W."/>
            <person name="Grigoriev I.V."/>
            <person name="Hibbett D.S."/>
        </authorList>
    </citation>
    <scope>NUCLEOTIDE SEQUENCE [LARGE SCALE GENOMIC DNA]</scope>
    <source>
        <strain evidence="1 2">3A-2</strain>
    </source>
</reference>
<proteinExistence type="predicted"/>
<protein>
    <submittedName>
        <fullName evidence="1">Uncharacterized protein</fullName>
    </submittedName>
</protein>
<name>A0A8E2AZR6_9APHY</name>
<gene>
    <name evidence="1" type="ORF">OBBRIDRAFT_84758</name>
</gene>
<sequence>MPIPRRQVRQATAPSFNILVLPAPVPLRLIFAGYILYLESGSTFVSQSHGVLREDIVVKRALGDQNSHIRYKSHSTFIRLMSHLYC</sequence>
<dbReference type="EMBL" id="KV722451">
    <property type="protein sequence ID" value="OCH88485.1"/>
    <property type="molecule type" value="Genomic_DNA"/>
</dbReference>